<dbReference type="RefSeq" id="WP_209651486.1">
    <property type="nucleotide sequence ID" value="NZ_CP047357.1"/>
</dbReference>
<dbReference type="InterPro" id="IPR052891">
    <property type="entry name" value="DNA-3mA_glycosylase"/>
</dbReference>
<dbReference type="Proteomes" id="UP001519305">
    <property type="component" value="Unassembled WGS sequence"/>
</dbReference>
<keyword evidence="2" id="KW-0326">Glycosidase</keyword>
<evidence type="ECO:0000313" key="2">
    <source>
        <dbReference type="EMBL" id="MBP2331326.1"/>
    </source>
</evidence>
<keyword evidence="2" id="KW-0378">Hydrolase</keyword>
<comment type="caution">
    <text evidence="2">The sequence shown here is derived from an EMBL/GenBank/DDBJ whole genome shotgun (WGS) entry which is preliminary data.</text>
</comment>
<dbReference type="SUPFAM" id="SSF48150">
    <property type="entry name" value="DNA-glycosylase"/>
    <property type="match status" value="2"/>
</dbReference>
<proteinExistence type="predicted"/>
<sequence>MPDDAPRTSPDAAGSSPGTGPAIGPDGRPRTPWALGNERLLAYYDSEWGEPILDETGLFERLSLEAFQAGLSWDVILAKRPAFRDVFHGFDPDRVAAMDDAAVAAAVADARIVRNRAKIVAAVGNARAVVTLRDADDPRALPDELPPHVRTALRRAGLPPPARGLPALIWSHLPETTPRPTTVEEIPATSPAATSLAKTLKKRGFRFVGPTTAHALMEAIGMVDGHLAGSWRRGCSGLWDE</sequence>
<dbReference type="InterPro" id="IPR005019">
    <property type="entry name" value="Adenine_glyco"/>
</dbReference>
<protein>
    <submittedName>
        <fullName evidence="2">DNA-3-methyladenine glycosylase I</fullName>
        <ecNumber evidence="2">3.2.2.20</ecNumber>
    </submittedName>
</protein>
<dbReference type="GO" id="GO:0008725">
    <property type="term" value="F:DNA-3-methyladenine glycosylase activity"/>
    <property type="evidence" value="ECO:0007669"/>
    <property type="project" value="UniProtKB-EC"/>
</dbReference>
<dbReference type="PANTHER" id="PTHR30037">
    <property type="entry name" value="DNA-3-METHYLADENINE GLYCOSYLASE 1"/>
    <property type="match status" value="1"/>
</dbReference>
<dbReference type="PANTHER" id="PTHR30037:SF4">
    <property type="entry name" value="DNA-3-METHYLADENINE GLYCOSYLASE I"/>
    <property type="match status" value="1"/>
</dbReference>
<dbReference type="InterPro" id="IPR011257">
    <property type="entry name" value="DNA_glycosylase"/>
</dbReference>
<gene>
    <name evidence="2" type="ORF">JOF33_000025</name>
</gene>
<dbReference type="Gene3D" id="1.10.340.30">
    <property type="entry name" value="Hypothetical protein, domain 2"/>
    <property type="match status" value="1"/>
</dbReference>
<accession>A0ABS4U3U3</accession>
<keyword evidence="3" id="KW-1185">Reference proteome</keyword>
<dbReference type="EMBL" id="JAGINY010000001">
    <property type="protein sequence ID" value="MBP2331326.1"/>
    <property type="molecule type" value="Genomic_DNA"/>
</dbReference>
<reference evidence="2 3" key="1">
    <citation type="submission" date="2021-03" db="EMBL/GenBank/DDBJ databases">
        <title>Sequencing the genomes of 1000 actinobacteria strains.</title>
        <authorList>
            <person name="Klenk H.-P."/>
        </authorList>
    </citation>
    <scope>NUCLEOTIDE SEQUENCE [LARGE SCALE GENOMIC DNA]</scope>
    <source>
        <strain evidence="2 3">DSM 44506</strain>
    </source>
</reference>
<dbReference type="EC" id="3.2.2.20" evidence="2"/>
<evidence type="ECO:0000256" key="1">
    <source>
        <dbReference type="SAM" id="MobiDB-lite"/>
    </source>
</evidence>
<evidence type="ECO:0000313" key="3">
    <source>
        <dbReference type="Proteomes" id="UP001519305"/>
    </source>
</evidence>
<name>A0ABS4U3U3_9CORY</name>
<organism evidence="2 3">
    <name type="scientific">Corynebacterium freneyi</name>
    <dbReference type="NCBI Taxonomy" id="134034"/>
    <lineage>
        <taxon>Bacteria</taxon>
        <taxon>Bacillati</taxon>
        <taxon>Actinomycetota</taxon>
        <taxon>Actinomycetes</taxon>
        <taxon>Mycobacteriales</taxon>
        <taxon>Corynebacteriaceae</taxon>
        <taxon>Corynebacterium</taxon>
    </lineage>
</organism>
<dbReference type="Pfam" id="PF03352">
    <property type="entry name" value="Adenine_glyco"/>
    <property type="match status" value="2"/>
</dbReference>
<feature type="region of interest" description="Disordered" evidence="1">
    <location>
        <begin position="1"/>
        <end position="30"/>
    </location>
</feature>